<dbReference type="Proteomes" id="UP000219286">
    <property type="component" value="Unassembled WGS sequence"/>
</dbReference>
<proteinExistence type="predicted"/>
<dbReference type="GO" id="GO:0000139">
    <property type="term" value="C:Golgi membrane"/>
    <property type="evidence" value="ECO:0007669"/>
    <property type="project" value="InterPro"/>
</dbReference>
<keyword evidence="1" id="KW-1133">Transmembrane helix</keyword>
<evidence type="ECO:0000313" key="2">
    <source>
        <dbReference type="EMBL" id="OTA05529.1"/>
    </source>
</evidence>
<organism evidence="2 3">
    <name type="scientific">Trichoderma parareesei</name>
    <name type="common">Filamentous fungus</name>
    <dbReference type="NCBI Taxonomy" id="858221"/>
    <lineage>
        <taxon>Eukaryota</taxon>
        <taxon>Fungi</taxon>
        <taxon>Dikarya</taxon>
        <taxon>Ascomycota</taxon>
        <taxon>Pezizomycotina</taxon>
        <taxon>Sordariomycetes</taxon>
        <taxon>Hypocreomycetidae</taxon>
        <taxon>Hypocreales</taxon>
        <taxon>Hypocreaceae</taxon>
        <taxon>Trichoderma</taxon>
    </lineage>
</organism>
<dbReference type="InterPro" id="IPR029675">
    <property type="entry name" value="PGAP4"/>
</dbReference>
<dbReference type="PANTHER" id="PTHR31410">
    <property type="entry name" value="TRANSMEMBRANE PROTEIN 246"/>
    <property type="match status" value="1"/>
</dbReference>
<dbReference type="EMBL" id="LFMI01000611">
    <property type="protein sequence ID" value="OTA05529.1"/>
    <property type="molecule type" value="Genomic_DNA"/>
</dbReference>
<comment type="caution">
    <text evidence="2">The sequence shown here is derived from an EMBL/GenBank/DDBJ whole genome shotgun (WGS) entry which is preliminary data.</text>
</comment>
<keyword evidence="3" id="KW-1185">Reference proteome</keyword>
<gene>
    <name evidence="2" type="ORF">A9Z42_0062020</name>
</gene>
<keyword evidence="1" id="KW-0472">Membrane</keyword>
<dbReference type="CDD" id="cd22189">
    <property type="entry name" value="PGAP4-like_fungal"/>
    <property type="match status" value="1"/>
</dbReference>
<dbReference type="OrthoDB" id="2016523at2759"/>
<protein>
    <submittedName>
        <fullName evidence="2">GT glycosyltransferases not yet assigned to a family, 3 TMs</fullName>
    </submittedName>
</protein>
<sequence length="423" mass="48110">MSKPTSSLLRHATDLRVLNFVLFLIWLIAIRYCQVTTYYDPSSYFFRSDAAYEPFYSAVREQEADDFLASRDSHHDRLTKGATASVRRAAPSYCIGIPTLQRERAQFFPRTAASLVDTLTPKQRELIHIVVLLSDDDATENLAFGQDWLHAIADTVIVHEDTPEDLVSENGYQTIPRHFELAARDERVRRDYAVLSETCLQQEADYFILVEDDVIAARDWFERLRAATPLVNERAVAKRQDWLYIRLFYTETYMGWNSEEWGIYSRNIALIYIAVLGLMLALRYLHQMASPSHKERASRHAKLLMANILMIWVPLFIGLGFMAGRLTVSPLPTGVLEMPRYGCCSQGLVIPNRHLPLLKERLLESPFDLPADSTIEKTADDLGLGKWAVVPSVLQHIGARGSSAKGGAIKSTWNFSFERIYSA</sequence>
<feature type="transmembrane region" description="Helical" evidence="1">
    <location>
        <begin position="20"/>
        <end position="39"/>
    </location>
</feature>
<name>A0A2H2ZF26_TRIPA</name>
<dbReference type="GO" id="GO:0006506">
    <property type="term" value="P:GPI anchor biosynthetic process"/>
    <property type="evidence" value="ECO:0007669"/>
    <property type="project" value="InterPro"/>
</dbReference>
<feature type="transmembrane region" description="Helical" evidence="1">
    <location>
        <begin position="263"/>
        <end position="282"/>
    </location>
</feature>
<feature type="transmembrane region" description="Helical" evidence="1">
    <location>
        <begin position="303"/>
        <end position="323"/>
    </location>
</feature>
<evidence type="ECO:0000313" key="3">
    <source>
        <dbReference type="Proteomes" id="UP000219286"/>
    </source>
</evidence>
<evidence type="ECO:0000256" key="1">
    <source>
        <dbReference type="SAM" id="Phobius"/>
    </source>
</evidence>
<keyword evidence="1" id="KW-0812">Transmembrane</keyword>
<accession>A0A2H2ZF26</accession>
<dbReference type="GO" id="GO:0016757">
    <property type="term" value="F:glycosyltransferase activity"/>
    <property type="evidence" value="ECO:0007669"/>
    <property type="project" value="InterPro"/>
</dbReference>
<dbReference type="PANTHER" id="PTHR31410:SF1">
    <property type="entry name" value="POST-GPI ATTACHMENT TO PROTEINS FACTOR 4"/>
    <property type="match status" value="1"/>
</dbReference>
<dbReference type="AlphaFoldDB" id="A0A2H2ZF26"/>
<reference evidence="2 3" key="1">
    <citation type="journal article" date="2015" name="Genome Announc.">
        <title>Genome sequence and annotation of Trichoderma parareesei, the ancestor of the cellulase producer Trichoderma reesei.</title>
        <authorList>
            <person name="Yang D."/>
            <person name="Pomraning K."/>
            <person name="Kopchinskiy A."/>
            <person name="Karimi Aghcheh R."/>
            <person name="Atanasova L."/>
            <person name="Chenthamara K."/>
            <person name="Baker S.E."/>
            <person name="Zhang R."/>
            <person name="Shen Q."/>
            <person name="Freitag M."/>
            <person name="Kubicek C.P."/>
            <person name="Druzhinina I.S."/>
        </authorList>
    </citation>
    <scope>NUCLEOTIDE SEQUENCE [LARGE SCALE GENOMIC DNA]</scope>
    <source>
        <strain evidence="2 3">CBS 125925</strain>
    </source>
</reference>